<proteinExistence type="predicted"/>
<protein>
    <submittedName>
        <fullName evidence="1">Uncharacterized protein</fullName>
    </submittedName>
</protein>
<sequence length="34" mass="4076">MNRVCWDPTIPCSFFNTSLLHPYDYYYPITGECQ</sequence>
<organism evidence="1">
    <name type="scientific">Anguilla anguilla</name>
    <name type="common">European freshwater eel</name>
    <name type="synonym">Muraena anguilla</name>
    <dbReference type="NCBI Taxonomy" id="7936"/>
    <lineage>
        <taxon>Eukaryota</taxon>
        <taxon>Metazoa</taxon>
        <taxon>Chordata</taxon>
        <taxon>Craniata</taxon>
        <taxon>Vertebrata</taxon>
        <taxon>Euteleostomi</taxon>
        <taxon>Actinopterygii</taxon>
        <taxon>Neopterygii</taxon>
        <taxon>Teleostei</taxon>
        <taxon>Anguilliformes</taxon>
        <taxon>Anguillidae</taxon>
        <taxon>Anguilla</taxon>
    </lineage>
</organism>
<evidence type="ECO:0000313" key="1">
    <source>
        <dbReference type="EMBL" id="JAH06003.1"/>
    </source>
</evidence>
<dbReference type="EMBL" id="GBXM01102574">
    <property type="protein sequence ID" value="JAH06003.1"/>
    <property type="molecule type" value="Transcribed_RNA"/>
</dbReference>
<accession>A0A0E9PQ77</accession>
<dbReference type="AlphaFoldDB" id="A0A0E9PQ77"/>
<reference evidence="1" key="2">
    <citation type="journal article" date="2015" name="Fish Shellfish Immunol.">
        <title>Early steps in the European eel (Anguilla anguilla)-Vibrio vulnificus interaction in the gills: Role of the RtxA13 toxin.</title>
        <authorList>
            <person name="Callol A."/>
            <person name="Pajuelo D."/>
            <person name="Ebbesson L."/>
            <person name="Teles M."/>
            <person name="MacKenzie S."/>
            <person name="Amaro C."/>
        </authorList>
    </citation>
    <scope>NUCLEOTIDE SEQUENCE</scope>
</reference>
<name>A0A0E9PQ77_ANGAN</name>
<reference evidence="1" key="1">
    <citation type="submission" date="2014-11" db="EMBL/GenBank/DDBJ databases">
        <authorList>
            <person name="Amaro Gonzalez C."/>
        </authorList>
    </citation>
    <scope>NUCLEOTIDE SEQUENCE</scope>
</reference>